<evidence type="ECO:0000256" key="4">
    <source>
        <dbReference type="ARBA" id="ARBA00022692"/>
    </source>
</evidence>
<dbReference type="EMBL" id="PTIS01000023">
    <property type="protein sequence ID" value="PPK44402.1"/>
    <property type="molecule type" value="Genomic_DNA"/>
</dbReference>
<dbReference type="Pfam" id="PF00528">
    <property type="entry name" value="BPD_transp_1"/>
    <property type="match status" value="1"/>
</dbReference>
<sequence length="307" mass="34029">MSENTKNNNNIPVVEKKEKIETPFKTIWKRLRKNKLAMVGLFILVAMVLVCVFGPFFTQDPNKVNYTDGFLKPSSKYWFGTDTLGRDIFARTLSAGRISLFVGIASVIIQVVIGSILGAVAGYYGGIVDTIIMRIVDIFMSIPSLPLLIVLAAILSDLGIRPERRIFVVMAVIGLLNWPGLCRMVRGQILSLREQEYMEAAEALGLTDSRKMFKHLLPNTIPVIIVSATLSLGGAILSESTLSFLGLGVQPPTASWGNMIQSVYDMYNIQYRPWLWMPPGIAIFLTVMAINLFGDGLRDAIDPKLKK</sequence>
<feature type="transmembrane region" description="Helical" evidence="7">
    <location>
        <begin position="166"/>
        <end position="185"/>
    </location>
</feature>
<dbReference type="InterPro" id="IPR050366">
    <property type="entry name" value="BP-dependent_transpt_permease"/>
</dbReference>
<feature type="domain" description="ABC transmembrane type-1" evidence="8">
    <location>
        <begin position="96"/>
        <end position="294"/>
    </location>
</feature>
<evidence type="ECO:0000259" key="8">
    <source>
        <dbReference type="PROSITE" id="PS50928"/>
    </source>
</evidence>
<feature type="transmembrane region" description="Helical" evidence="7">
    <location>
        <begin position="36"/>
        <end position="57"/>
    </location>
</feature>
<evidence type="ECO:0000313" key="9">
    <source>
        <dbReference type="EMBL" id="PPK44402.1"/>
    </source>
</evidence>
<keyword evidence="2 7" id="KW-0813">Transport</keyword>
<keyword evidence="3" id="KW-1003">Cell membrane</keyword>
<keyword evidence="5 7" id="KW-1133">Transmembrane helix</keyword>
<evidence type="ECO:0000313" key="10">
    <source>
        <dbReference type="Proteomes" id="UP000239863"/>
    </source>
</evidence>
<dbReference type="Proteomes" id="UP000239863">
    <property type="component" value="Unassembled WGS sequence"/>
</dbReference>
<dbReference type="CDD" id="cd06261">
    <property type="entry name" value="TM_PBP2"/>
    <property type="match status" value="1"/>
</dbReference>
<keyword evidence="4 7" id="KW-0812">Transmembrane</keyword>
<proteinExistence type="inferred from homology"/>
<dbReference type="InterPro" id="IPR025966">
    <property type="entry name" value="OppC_N"/>
</dbReference>
<dbReference type="NCBIfam" id="NF045476">
    <property type="entry name" value="Opp4C"/>
    <property type="match status" value="1"/>
</dbReference>
<evidence type="ECO:0000256" key="2">
    <source>
        <dbReference type="ARBA" id="ARBA00022448"/>
    </source>
</evidence>
<dbReference type="GO" id="GO:0055085">
    <property type="term" value="P:transmembrane transport"/>
    <property type="evidence" value="ECO:0007669"/>
    <property type="project" value="InterPro"/>
</dbReference>
<dbReference type="SUPFAM" id="SSF161098">
    <property type="entry name" value="MetI-like"/>
    <property type="match status" value="1"/>
</dbReference>
<evidence type="ECO:0000256" key="7">
    <source>
        <dbReference type="RuleBase" id="RU363032"/>
    </source>
</evidence>
<comment type="caution">
    <text evidence="9">The sequence shown here is derived from an EMBL/GenBank/DDBJ whole genome shotgun (WGS) entry which is preliminary data.</text>
</comment>
<dbReference type="RefSeq" id="WP_104410724.1">
    <property type="nucleotide sequence ID" value="NZ_PTIS01000023.1"/>
</dbReference>
<reference evidence="9 10" key="1">
    <citation type="submission" date="2018-02" db="EMBL/GenBank/DDBJ databases">
        <title>Genomic Encyclopedia of Archaeal and Bacterial Type Strains, Phase II (KMG-II): from individual species to whole genera.</title>
        <authorList>
            <person name="Goeker M."/>
        </authorList>
    </citation>
    <scope>NUCLEOTIDE SEQUENCE [LARGE SCALE GENOMIC DNA]</scope>
    <source>
        <strain evidence="9 10">DSM 15099</strain>
    </source>
</reference>
<dbReference type="Pfam" id="PF12911">
    <property type="entry name" value="OppC_N"/>
    <property type="match status" value="1"/>
</dbReference>
<feature type="transmembrane region" description="Helical" evidence="7">
    <location>
        <begin position="216"/>
        <end position="237"/>
    </location>
</feature>
<comment type="similarity">
    <text evidence="7">Belongs to the binding-protein-dependent transport system permease family.</text>
</comment>
<name>A0A2S6FUR6_9CLOT</name>
<dbReference type="GO" id="GO:0005886">
    <property type="term" value="C:plasma membrane"/>
    <property type="evidence" value="ECO:0007669"/>
    <property type="project" value="UniProtKB-SubCell"/>
</dbReference>
<protein>
    <submittedName>
        <fullName evidence="9">Peptide/nickel transport system permease protein</fullName>
    </submittedName>
</protein>
<evidence type="ECO:0000256" key="5">
    <source>
        <dbReference type="ARBA" id="ARBA00022989"/>
    </source>
</evidence>
<organism evidence="9 10">
    <name type="scientific">Clostridium algidicarnis DSM 15099</name>
    <dbReference type="NCBI Taxonomy" id="1121295"/>
    <lineage>
        <taxon>Bacteria</taxon>
        <taxon>Bacillati</taxon>
        <taxon>Bacillota</taxon>
        <taxon>Clostridia</taxon>
        <taxon>Eubacteriales</taxon>
        <taxon>Clostridiaceae</taxon>
        <taxon>Clostridium</taxon>
    </lineage>
</organism>
<feature type="transmembrane region" description="Helical" evidence="7">
    <location>
        <begin position="98"/>
        <end position="124"/>
    </location>
</feature>
<gene>
    <name evidence="9" type="ORF">BD821_12312</name>
</gene>
<dbReference type="InterPro" id="IPR035906">
    <property type="entry name" value="MetI-like_sf"/>
</dbReference>
<keyword evidence="6 7" id="KW-0472">Membrane</keyword>
<feature type="transmembrane region" description="Helical" evidence="7">
    <location>
        <begin position="274"/>
        <end position="294"/>
    </location>
</feature>
<dbReference type="STRING" id="37659.GCA_000703125_00363"/>
<evidence type="ECO:0000256" key="6">
    <source>
        <dbReference type="ARBA" id="ARBA00023136"/>
    </source>
</evidence>
<dbReference type="InterPro" id="IPR000515">
    <property type="entry name" value="MetI-like"/>
</dbReference>
<dbReference type="OrthoDB" id="9783218at2"/>
<feature type="transmembrane region" description="Helical" evidence="7">
    <location>
        <begin position="131"/>
        <end position="154"/>
    </location>
</feature>
<evidence type="ECO:0000256" key="1">
    <source>
        <dbReference type="ARBA" id="ARBA00004651"/>
    </source>
</evidence>
<dbReference type="Gene3D" id="1.10.3720.10">
    <property type="entry name" value="MetI-like"/>
    <property type="match status" value="1"/>
</dbReference>
<evidence type="ECO:0000256" key="3">
    <source>
        <dbReference type="ARBA" id="ARBA00022475"/>
    </source>
</evidence>
<accession>A0A2S6FUR6</accession>
<dbReference type="AlphaFoldDB" id="A0A2S6FUR6"/>
<dbReference type="InterPro" id="IPR053523">
    <property type="entry name" value="Oligopeptide_permease_AppC"/>
</dbReference>
<dbReference type="PROSITE" id="PS50928">
    <property type="entry name" value="ABC_TM1"/>
    <property type="match status" value="1"/>
</dbReference>
<dbReference type="PANTHER" id="PTHR43386">
    <property type="entry name" value="OLIGOPEPTIDE TRANSPORT SYSTEM PERMEASE PROTEIN APPC"/>
    <property type="match status" value="1"/>
</dbReference>
<comment type="subcellular location">
    <subcellularLocation>
        <location evidence="1 7">Cell membrane</location>
        <topology evidence="1 7">Multi-pass membrane protein</topology>
    </subcellularLocation>
</comment>
<dbReference type="PANTHER" id="PTHR43386:SF1">
    <property type="entry name" value="D,D-DIPEPTIDE TRANSPORT SYSTEM PERMEASE PROTEIN DDPC-RELATED"/>
    <property type="match status" value="1"/>
</dbReference>